<reference evidence="2 3" key="1">
    <citation type="submission" date="2016-01" db="EMBL/GenBank/DDBJ databases">
        <authorList>
            <person name="Brown R."/>
        </authorList>
    </citation>
    <scope>NUCLEOTIDE SEQUENCE [LARGE SCALE GENOMIC DNA]</scope>
    <source>
        <strain evidence="2">Sporomusa sphaeroides DSM 2875</strain>
    </source>
</reference>
<dbReference type="EMBL" id="FCOW01000046">
    <property type="protein sequence ID" value="CVK21782.1"/>
    <property type="molecule type" value="Genomic_DNA"/>
</dbReference>
<dbReference type="PIRSF" id="PIRSF024534">
    <property type="entry name" value="ThiW"/>
    <property type="match status" value="1"/>
</dbReference>
<comment type="caution">
    <text evidence="2">The sequence shown here is derived from an EMBL/GenBank/DDBJ whole genome shotgun (WGS) entry which is preliminary data.</text>
</comment>
<evidence type="ECO:0000313" key="3">
    <source>
        <dbReference type="Proteomes" id="UP000245702"/>
    </source>
</evidence>
<dbReference type="NCBIfam" id="TIGR02359">
    <property type="entry name" value="thiW"/>
    <property type="match status" value="1"/>
</dbReference>
<dbReference type="InterPro" id="IPR012652">
    <property type="entry name" value="ThiW"/>
</dbReference>
<sequence>MQIRKLAYTAIFMAVGILTSHLVYIPIGIAKCFPLQHVINILLAVLLGTRYSVSAAFGISLLRNILGTGSLLAFPGSMVGAALSGFLYKRTNSIWGAIAGEIIGTGILGALLAYPVAKYFIGSAAGAFFFVVPFMVSTTGGSIIAYLLYKTAIPAVLTEKLKG</sequence>
<feature type="transmembrane region" description="Helical" evidence="1">
    <location>
        <begin position="94"/>
        <end position="114"/>
    </location>
</feature>
<feature type="transmembrane region" description="Helical" evidence="1">
    <location>
        <begin position="65"/>
        <end position="88"/>
    </location>
</feature>
<feature type="transmembrane region" description="Helical" evidence="1">
    <location>
        <begin position="126"/>
        <end position="149"/>
    </location>
</feature>
<organism evidence="2 3">
    <name type="scientific">Sporomusa sphaeroides DSM 2875</name>
    <dbReference type="NCBI Taxonomy" id="1337886"/>
    <lineage>
        <taxon>Bacteria</taxon>
        <taxon>Bacillati</taxon>
        <taxon>Bacillota</taxon>
        <taxon>Negativicutes</taxon>
        <taxon>Selenomonadales</taxon>
        <taxon>Sporomusaceae</taxon>
        <taxon>Sporomusa</taxon>
    </lineage>
</organism>
<feature type="transmembrane region" description="Helical" evidence="1">
    <location>
        <begin position="7"/>
        <end position="27"/>
    </location>
</feature>
<dbReference type="Gene3D" id="1.10.1760.20">
    <property type="match status" value="1"/>
</dbReference>
<accession>A0ABM9W9P1</accession>
<keyword evidence="3" id="KW-1185">Reference proteome</keyword>
<evidence type="ECO:0000313" key="2">
    <source>
        <dbReference type="EMBL" id="CVK21782.1"/>
    </source>
</evidence>
<name>A0ABM9W9P1_9FIRM</name>
<keyword evidence="1" id="KW-1133">Transmembrane helix</keyword>
<gene>
    <name evidence="2" type="ORF">SSPH_04500</name>
</gene>
<dbReference type="RefSeq" id="WP_075754224.1">
    <property type="nucleotide sequence ID" value="NZ_CP146991.1"/>
</dbReference>
<dbReference type="Proteomes" id="UP000245702">
    <property type="component" value="Unassembled WGS sequence"/>
</dbReference>
<keyword evidence="1" id="KW-0812">Transmembrane</keyword>
<evidence type="ECO:0000256" key="1">
    <source>
        <dbReference type="SAM" id="Phobius"/>
    </source>
</evidence>
<dbReference type="Pfam" id="PF09512">
    <property type="entry name" value="ThiW"/>
    <property type="match status" value="1"/>
</dbReference>
<keyword evidence="1" id="KW-0472">Membrane</keyword>
<protein>
    <submittedName>
        <fullName evidence="2">Thiamine-precursor transporter protein (ThiW)</fullName>
    </submittedName>
</protein>
<proteinExistence type="predicted"/>